<protein>
    <submittedName>
        <fullName evidence="1">Histidine phosphatase family protein</fullName>
        <ecNumber evidence="1">3.1.3.-</ecNumber>
    </submittedName>
</protein>
<dbReference type="RefSeq" id="WP_301857237.1">
    <property type="nucleotide sequence ID" value="NZ_JAUJWU010000004.1"/>
</dbReference>
<evidence type="ECO:0000313" key="1">
    <source>
        <dbReference type="EMBL" id="MDN7246887.1"/>
    </source>
</evidence>
<organism evidence="1 2">
    <name type="scientific">Planococcus shenhongbingii</name>
    <dbReference type="NCBI Taxonomy" id="3058398"/>
    <lineage>
        <taxon>Bacteria</taxon>
        <taxon>Bacillati</taxon>
        <taxon>Bacillota</taxon>
        <taxon>Bacilli</taxon>
        <taxon>Bacillales</taxon>
        <taxon>Caryophanaceae</taxon>
        <taxon>Planococcus</taxon>
    </lineage>
</organism>
<dbReference type="SMART" id="SM00855">
    <property type="entry name" value="PGAM"/>
    <property type="match status" value="1"/>
</dbReference>
<dbReference type="InterPro" id="IPR013078">
    <property type="entry name" value="His_Pase_superF_clade-1"/>
</dbReference>
<name>A0ABT8NG84_9BACL</name>
<dbReference type="PANTHER" id="PTHR48100">
    <property type="entry name" value="BROAD-SPECIFICITY PHOSPHATASE YOR283W-RELATED"/>
    <property type="match status" value="1"/>
</dbReference>
<dbReference type="PANTHER" id="PTHR48100:SF59">
    <property type="entry name" value="ADENOSYLCOBALAMIN_ALPHA-RIBAZOLE PHOSPHATASE"/>
    <property type="match status" value="1"/>
</dbReference>
<reference evidence="1 2" key="1">
    <citation type="submission" date="2023-07" db="EMBL/GenBank/DDBJ databases">
        <title>Novel species in genus Planococcus.</title>
        <authorList>
            <person name="Ning S."/>
        </authorList>
    </citation>
    <scope>NUCLEOTIDE SEQUENCE [LARGE SCALE GENOMIC DNA]</scope>
    <source>
        <strain evidence="1 2">N017</strain>
    </source>
</reference>
<dbReference type="CDD" id="cd07067">
    <property type="entry name" value="HP_PGM_like"/>
    <property type="match status" value="1"/>
</dbReference>
<gene>
    <name evidence="1" type="ORF">QWY13_15465</name>
</gene>
<dbReference type="SUPFAM" id="SSF53254">
    <property type="entry name" value="Phosphoglycerate mutase-like"/>
    <property type="match status" value="1"/>
</dbReference>
<dbReference type="InterPro" id="IPR029033">
    <property type="entry name" value="His_PPase_superfam"/>
</dbReference>
<accession>A0ABT8NG84</accession>
<evidence type="ECO:0000313" key="2">
    <source>
        <dbReference type="Proteomes" id="UP001172142"/>
    </source>
</evidence>
<dbReference type="Pfam" id="PF00300">
    <property type="entry name" value="His_Phos_1"/>
    <property type="match status" value="1"/>
</dbReference>
<dbReference type="InterPro" id="IPR050275">
    <property type="entry name" value="PGM_Phosphatase"/>
</dbReference>
<proteinExistence type="predicted"/>
<dbReference type="EMBL" id="JAUJWU010000004">
    <property type="protein sequence ID" value="MDN7246887.1"/>
    <property type="molecule type" value="Genomic_DNA"/>
</dbReference>
<keyword evidence="1" id="KW-0378">Hydrolase</keyword>
<dbReference type="Proteomes" id="UP001172142">
    <property type="component" value="Unassembled WGS sequence"/>
</dbReference>
<keyword evidence="2" id="KW-1185">Reference proteome</keyword>
<dbReference type="Gene3D" id="3.40.50.1240">
    <property type="entry name" value="Phosphoglycerate mutase-like"/>
    <property type="match status" value="1"/>
</dbReference>
<sequence>MKLQTHLYFVRHAHSDYTPDELGRPLSEKGAEDAKKVAEALKGEKISRVISSPYKRAIQTVEGISREINLEIELLDGFRERLLSSEPAAEFQSAILKAWEDEQFAFEGGESNQAARARGVKEVLEILQHYEGERIAIGTHGNIMVLIMSYFDSRYGFQFWQQLGMPAVYCLSFEDMKLSEVRQIALDVKAI</sequence>
<comment type="caution">
    <text evidence="1">The sequence shown here is derived from an EMBL/GenBank/DDBJ whole genome shotgun (WGS) entry which is preliminary data.</text>
</comment>
<dbReference type="GO" id="GO:0016787">
    <property type="term" value="F:hydrolase activity"/>
    <property type="evidence" value="ECO:0007669"/>
    <property type="project" value="UniProtKB-KW"/>
</dbReference>
<dbReference type="EC" id="3.1.3.-" evidence="1"/>